<name>A0A183JBZ0_9TREM</name>
<dbReference type="STRING" id="6186.A0A183JBZ0"/>
<dbReference type="InterPro" id="IPR046342">
    <property type="entry name" value="CBS_dom_sf"/>
</dbReference>
<dbReference type="Gene3D" id="3.10.580.10">
    <property type="entry name" value="CBS-domain"/>
    <property type="match status" value="1"/>
</dbReference>
<dbReference type="GO" id="GO:0022857">
    <property type="term" value="F:transmembrane transporter activity"/>
    <property type="evidence" value="ECO:0007669"/>
    <property type="project" value="TreeGrafter"/>
</dbReference>
<protein>
    <submittedName>
        <fullName evidence="3">CBS domain-containing protein</fullName>
    </submittedName>
</protein>
<dbReference type="PANTHER" id="PTHR12064">
    <property type="entry name" value="METAL TRANSPORTER CNNM"/>
    <property type="match status" value="1"/>
</dbReference>
<dbReference type="GO" id="GO:0005886">
    <property type="term" value="C:plasma membrane"/>
    <property type="evidence" value="ECO:0007669"/>
    <property type="project" value="TreeGrafter"/>
</dbReference>
<evidence type="ECO:0000313" key="3">
    <source>
        <dbReference type="WBParaSite" id="SCUD_0000019601-mRNA-1"/>
    </source>
</evidence>
<dbReference type="InterPro" id="IPR045095">
    <property type="entry name" value="ACDP"/>
</dbReference>
<reference evidence="3" key="1">
    <citation type="submission" date="2016-06" db="UniProtKB">
        <authorList>
            <consortium name="WormBaseParasite"/>
        </authorList>
    </citation>
    <scope>IDENTIFICATION</scope>
</reference>
<dbReference type="Proteomes" id="UP000279833">
    <property type="component" value="Unassembled WGS sequence"/>
</dbReference>
<dbReference type="AlphaFoldDB" id="A0A183JBZ0"/>
<evidence type="ECO:0000313" key="2">
    <source>
        <dbReference type="Proteomes" id="UP000279833"/>
    </source>
</evidence>
<dbReference type="WBParaSite" id="SCUD_0000019601-mRNA-1">
    <property type="protein sequence ID" value="SCUD_0000019601-mRNA-1"/>
    <property type="gene ID" value="SCUD_0000019601"/>
</dbReference>
<evidence type="ECO:0000313" key="1">
    <source>
        <dbReference type="EMBL" id="VDO60048.1"/>
    </source>
</evidence>
<organism evidence="3">
    <name type="scientific">Schistosoma curassoni</name>
    <dbReference type="NCBI Taxonomy" id="6186"/>
    <lineage>
        <taxon>Eukaryota</taxon>
        <taxon>Metazoa</taxon>
        <taxon>Spiralia</taxon>
        <taxon>Lophotrochozoa</taxon>
        <taxon>Platyhelminthes</taxon>
        <taxon>Trematoda</taxon>
        <taxon>Digenea</taxon>
        <taxon>Strigeidida</taxon>
        <taxon>Schistosomatoidea</taxon>
        <taxon>Schistosomatidae</taxon>
        <taxon>Schistosoma</taxon>
    </lineage>
</organism>
<accession>A0A183JBZ0</accession>
<sequence length="100" mass="11419">MAFVERLVTEGDCDPYREMIGLVTLEDVIEEIIQAEIVDETDILTDNVHHQVRQVRKRDFRMFGLHDSQGKSRLSPQLKIAALRHLASGVGNKTVTHQHD</sequence>
<reference evidence="1 2" key="2">
    <citation type="submission" date="2018-11" db="EMBL/GenBank/DDBJ databases">
        <authorList>
            <consortium name="Pathogen Informatics"/>
        </authorList>
    </citation>
    <scope>NUCLEOTIDE SEQUENCE [LARGE SCALE GENOMIC DNA]</scope>
    <source>
        <strain evidence="1">Dakar</strain>
        <strain evidence="2">Dakar, Senegal</strain>
    </source>
</reference>
<dbReference type="GO" id="GO:0010960">
    <property type="term" value="P:magnesium ion homeostasis"/>
    <property type="evidence" value="ECO:0007669"/>
    <property type="project" value="InterPro"/>
</dbReference>
<dbReference type="PANTHER" id="PTHR12064:SF94">
    <property type="entry name" value="UNEXTENDED PROTEIN"/>
    <property type="match status" value="1"/>
</dbReference>
<gene>
    <name evidence="1" type="ORF">SCUD_LOCUS198</name>
</gene>
<keyword evidence="2" id="KW-1185">Reference proteome</keyword>
<proteinExistence type="predicted"/>
<dbReference type="EMBL" id="UZAK01000108">
    <property type="protein sequence ID" value="VDO60048.1"/>
    <property type="molecule type" value="Genomic_DNA"/>
</dbReference>